<comment type="similarity">
    <text evidence="1">Belongs to the RelE toxin family.</text>
</comment>
<dbReference type="Pfam" id="PF05016">
    <property type="entry name" value="ParE_toxin"/>
    <property type="match status" value="1"/>
</dbReference>
<dbReference type="RefSeq" id="WP_165270029.1">
    <property type="nucleotide sequence ID" value="NZ_JAALLS010000019.1"/>
</dbReference>
<evidence type="ECO:0000313" key="4">
    <source>
        <dbReference type="Proteomes" id="UP000479132"/>
    </source>
</evidence>
<dbReference type="AlphaFoldDB" id="A0A6M1TBF9"/>
<sequence>MEIILTDRFLGRIEEFSDYIALNDIPTAVNWANEIFDQCEQLRSHPESGRIVPEFGQPEIRELIHGNYRLIYEVKTNQVDMLTIWHTSQELPDKPE</sequence>
<dbReference type="EMBL" id="JAALLS010000019">
    <property type="protein sequence ID" value="NGP89371.1"/>
    <property type="molecule type" value="Genomic_DNA"/>
</dbReference>
<dbReference type="InterPro" id="IPR051803">
    <property type="entry name" value="TA_system_RelE-like_toxin"/>
</dbReference>
<evidence type="ECO:0000256" key="2">
    <source>
        <dbReference type="ARBA" id="ARBA00022649"/>
    </source>
</evidence>
<dbReference type="InterPro" id="IPR007712">
    <property type="entry name" value="RelE/ParE_toxin"/>
</dbReference>
<accession>A0A6M1TBF9</accession>
<keyword evidence="4" id="KW-1185">Reference proteome</keyword>
<dbReference type="PANTHER" id="PTHR33755:SF5">
    <property type="entry name" value="TYPE II TOXIN-ANTITOXIN SYSTEM RELE_PARE FAMILY TOXIN"/>
    <property type="match status" value="1"/>
</dbReference>
<dbReference type="InterPro" id="IPR035093">
    <property type="entry name" value="RelE/ParE_toxin_dom_sf"/>
</dbReference>
<dbReference type="Gene3D" id="3.30.2310.20">
    <property type="entry name" value="RelE-like"/>
    <property type="match status" value="1"/>
</dbReference>
<protein>
    <submittedName>
        <fullName evidence="3">Type II toxin-antitoxin system RelE/ParE family toxin</fullName>
    </submittedName>
</protein>
<evidence type="ECO:0000256" key="1">
    <source>
        <dbReference type="ARBA" id="ARBA00006226"/>
    </source>
</evidence>
<keyword evidence="2" id="KW-1277">Toxin-antitoxin system</keyword>
<dbReference type="PANTHER" id="PTHR33755">
    <property type="entry name" value="TOXIN PARE1-RELATED"/>
    <property type="match status" value="1"/>
</dbReference>
<evidence type="ECO:0000313" key="3">
    <source>
        <dbReference type="EMBL" id="NGP89371.1"/>
    </source>
</evidence>
<dbReference type="Proteomes" id="UP000479132">
    <property type="component" value="Unassembled WGS sequence"/>
</dbReference>
<reference evidence="3 4" key="1">
    <citation type="submission" date="2020-02" db="EMBL/GenBank/DDBJ databases">
        <title>Aliifodinibius halophilus 2W32, complete genome.</title>
        <authorList>
            <person name="Li Y."/>
            <person name="Wu S."/>
        </authorList>
    </citation>
    <scope>NUCLEOTIDE SEQUENCE [LARGE SCALE GENOMIC DNA]</scope>
    <source>
        <strain evidence="3 4">2W32</strain>
    </source>
</reference>
<organism evidence="3 4">
    <name type="scientific">Fodinibius halophilus</name>
    <dbReference type="NCBI Taxonomy" id="1736908"/>
    <lineage>
        <taxon>Bacteria</taxon>
        <taxon>Pseudomonadati</taxon>
        <taxon>Balneolota</taxon>
        <taxon>Balneolia</taxon>
        <taxon>Balneolales</taxon>
        <taxon>Balneolaceae</taxon>
        <taxon>Fodinibius</taxon>
    </lineage>
</organism>
<proteinExistence type="inferred from homology"/>
<gene>
    <name evidence="3" type="ORF">G3569_13515</name>
</gene>
<comment type="caution">
    <text evidence="3">The sequence shown here is derived from an EMBL/GenBank/DDBJ whole genome shotgun (WGS) entry which is preliminary data.</text>
</comment>
<name>A0A6M1TBF9_9BACT</name>